<proteinExistence type="predicted"/>
<organism evidence="1">
    <name type="scientific">Oryza nivara</name>
    <name type="common">Indian wild rice</name>
    <name type="synonym">Oryza sativa f. spontanea</name>
    <dbReference type="NCBI Taxonomy" id="4536"/>
    <lineage>
        <taxon>Eukaryota</taxon>
        <taxon>Viridiplantae</taxon>
        <taxon>Streptophyta</taxon>
        <taxon>Embryophyta</taxon>
        <taxon>Tracheophyta</taxon>
        <taxon>Spermatophyta</taxon>
        <taxon>Magnoliopsida</taxon>
        <taxon>Liliopsida</taxon>
        <taxon>Poales</taxon>
        <taxon>Poaceae</taxon>
        <taxon>BOP clade</taxon>
        <taxon>Oryzoideae</taxon>
        <taxon>Oryzeae</taxon>
        <taxon>Oryzinae</taxon>
        <taxon>Oryza</taxon>
    </lineage>
</organism>
<reference evidence="1" key="1">
    <citation type="submission" date="2015-04" db="UniProtKB">
        <authorList>
            <consortium name="EnsemblPlants"/>
        </authorList>
    </citation>
    <scope>IDENTIFICATION</scope>
    <source>
        <strain evidence="1">SL10</strain>
    </source>
</reference>
<evidence type="ECO:0000313" key="2">
    <source>
        <dbReference type="Proteomes" id="UP000006591"/>
    </source>
</evidence>
<accession>A0A0E0GTL4</accession>
<dbReference type="Gramene" id="ONIVA03G35260.1">
    <property type="protein sequence ID" value="ONIVA03G35260.1"/>
    <property type="gene ID" value="ONIVA03G35260"/>
</dbReference>
<dbReference type="EnsemblPlants" id="ONIVA03G35260.1">
    <property type="protein sequence ID" value="ONIVA03G35260.1"/>
    <property type="gene ID" value="ONIVA03G35260"/>
</dbReference>
<sequence length="126" mass="12884">MGEYAAVAAWPRPPSPTIWSPPPSAPASGEHVIMGAWVKTKWEQGKGSFAFLELKKGGAVFVRGAGAAEAKKDGAAGGSTAATTAMACKPAVCSASALAPLHHRYPLSVRLAGIPAIVTRSPCSSW</sequence>
<evidence type="ECO:0000313" key="1">
    <source>
        <dbReference type="EnsemblPlants" id="ONIVA03G35260.1"/>
    </source>
</evidence>
<name>A0A0E0GTL4_ORYNI</name>
<dbReference type="HOGENOM" id="CLU_1985075_0_0_1"/>
<dbReference type="Proteomes" id="UP000006591">
    <property type="component" value="Chromosome 3"/>
</dbReference>
<protein>
    <submittedName>
        <fullName evidence="1">Uncharacterized protein</fullName>
    </submittedName>
</protein>
<dbReference type="AlphaFoldDB" id="A0A0E0GTL4"/>
<keyword evidence="2" id="KW-1185">Reference proteome</keyword>
<reference evidence="1" key="2">
    <citation type="submission" date="2018-04" db="EMBL/GenBank/DDBJ databases">
        <title>OnivRS2 (Oryza nivara Reference Sequence Version 2).</title>
        <authorList>
            <person name="Zhang J."/>
            <person name="Kudrna D."/>
            <person name="Lee S."/>
            <person name="Talag J."/>
            <person name="Rajasekar S."/>
            <person name="Welchert J."/>
            <person name="Hsing Y.-I."/>
            <person name="Wing R.A."/>
        </authorList>
    </citation>
    <scope>NUCLEOTIDE SEQUENCE [LARGE SCALE GENOMIC DNA]</scope>
    <source>
        <strain evidence="1">SL10</strain>
    </source>
</reference>
<dbReference type="OMA" id="ATTAMAC"/>